<dbReference type="Proteomes" id="UP000588604">
    <property type="component" value="Unassembled WGS sequence"/>
</dbReference>
<protein>
    <submittedName>
        <fullName evidence="2">Signal transduction histidine kinase/predicted ATPase</fullName>
    </submittedName>
</protein>
<dbReference type="SUPFAM" id="SSF55781">
    <property type="entry name" value="GAF domain-like"/>
    <property type="match status" value="1"/>
</dbReference>
<dbReference type="Gene3D" id="3.30.565.10">
    <property type="entry name" value="Histidine kinase-like ATPase, C-terminal domain"/>
    <property type="match status" value="1"/>
</dbReference>
<dbReference type="InterPro" id="IPR011712">
    <property type="entry name" value="Sig_transdc_His_kin_sub3_dim/P"/>
</dbReference>
<evidence type="ECO:0000313" key="3">
    <source>
        <dbReference type="Proteomes" id="UP000588604"/>
    </source>
</evidence>
<gene>
    <name evidence="2" type="ORF">FHS59_001388</name>
</gene>
<dbReference type="EMBL" id="JACIJO010000001">
    <property type="protein sequence ID" value="MBB6325773.1"/>
    <property type="molecule type" value="Genomic_DNA"/>
</dbReference>
<dbReference type="InterPro" id="IPR005467">
    <property type="entry name" value="His_kinase_dom"/>
</dbReference>
<dbReference type="GO" id="GO:0016020">
    <property type="term" value="C:membrane"/>
    <property type="evidence" value="ECO:0007669"/>
    <property type="project" value="InterPro"/>
</dbReference>
<dbReference type="InterPro" id="IPR053159">
    <property type="entry name" value="Hybrid_Histidine_Kinase"/>
</dbReference>
<dbReference type="SUPFAM" id="SSF55874">
    <property type="entry name" value="ATPase domain of HSP90 chaperone/DNA topoisomerase II/histidine kinase"/>
    <property type="match status" value="1"/>
</dbReference>
<dbReference type="InterPro" id="IPR003594">
    <property type="entry name" value="HATPase_dom"/>
</dbReference>
<keyword evidence="2" id="KW-0808">Transferase</keyword>
<sequence length="1378" mass="157451">MFNSSIKYSKEGKEISYHHLLLDELDGYIKKMLHPTNTLWTGAVVVGKTGAGKTFLIQNYLKNIPCDVLISNQSQQLQNVPYAGLKLAIGNYLRLKFKEMDSQEFTKFSEGLSKALGEDYNLLSEYIPELKLLQGRSIPSPDHRVTKIENQLYIHFKILFEYFSDFSERVQILFMDDLQWVDGSSASLLQYLLSQLPPSKLIWIGAVRDSKEDLGQVDQLIRSLGFDQKHIQRIELGEFNLSQSKQFIEMCLDGICETNTLALIHKLGQGNPALLNNLVEALVQEGLMKSEKGVWIGNLTEIEGRFQGVNSSKFYQERLNSKTSIKINVLEWLACAEILTEKDLVSLCSSIPEPNSVIESLISDGVLVRKEGEMEFVESNFGEFIYSKIPSSQKSKMHFQIAKELLKSDFFLLSNSEKVILAHHLNRASESISEPSEKIRFAELILEVAKIQKSEHAYSQSKIFVNAALTILKGLRWDEANSVLFQAHLESARVEYFLGEYDLAEIKIDFLIENLISHRQRAEAFELKIIINNHLGRYRKAVAILQEILLDLGLEIPFEELELQNEIQNLQLHVAGNEAIPNALFLDQKVEFQEAILRLLYVGGMALHHTSETLITWAALQLIIRSRYFDQPNVSAIGYVSYGRMQIIAGNISGGFDFGKKGIEINSSLKDLHFRCRVLGVFAFYIQPWKLPFEESSTLLMEGMEAGRKSGDVIGLYILKTHLFNLHFISGKPLSELLKYQFKETYPGMELTYYITHYQKELIKYLMTESPFLALPKQEPGGLAAKLTLQEELFYRNYILARYYFLFGYFEQARNCARTADQNKKLQQGSPLVPVNTLIQSLSITQNWPNINPEEKAECISDLEMAIRNLSVWRNNAPTNYGSDYWLLMAEFSRITGQPDHEIISHFQSSIESAGENLYQTALCHEIFGKFYLRGNNLSAAKDHFGVSVIFYERWEAKRKVRQLVRQYSFLFDNEIKAKNPIDIENILRELGGDMDVSLIIKKLLTIVIRVTASSGATIQLVENQGQLVHLKELQLLDLDKNDGDLKSPTDLTGLFLMAFRTKSPLIFNKITNDTGFPELKILKEKGVKSLMVFPVSISESLSMLIYLENRFVEGNYSDEIVRWVRIISSQGGIILENARIYEKSLFLNEEVRLEVKKKQELMALLEQQKNTHFKDLFKVQEYERERIAGDLHDSLGSQLSTVKIRLANLFEKNGASNFLKEGNDALYKLDVAIAEVRRIAHHMSPVSLRKFGLSSALQSLLEDIHESTNIKTELQVLGFENRLEEQIELTIYRICQELLQNIIKHSQADQLRLQLINHQDFLNITLEDNGIGIQKDREQWGMGLLGIETKVQMLNGTFSIESQPNQGCLLVIDFPIR</sequence>
<evidence type="ECO:0000313" key="2">
    <source>
        <dbReference type="EMBL" id="MBB6325773.1"/>
    </source>
</evidence>
<dbReference type="PANTHER" id="PTHR43642">
    <property type="entry name" value="HYBRID SIGNAL TRANSDUCTION HISTIDINE KINASE G"/>
    <property type="match status" value="1"/>
</dbReference>
<dbReference type="CDD" id="cd16917">
    <property type="entry name" value="HATPase_UhpB-NarQ-NarX-like"/>
    <property type="match status" value="1"/>
</dbReference>
<dbReference type="Pfam" id="PF13191">
    <property type="entry name" value="AAA_16"/>
    <property type="match status" value="1"/>
</dbReference>
<dbReference type="InterPro" id="IPR041664">
    <property type="entry name" value="AAA_16"/>
</dbReference>
<proteinExistence type="predicted"/>
<dbReference type="Pfam" id="PF02518">
    <property type="entry name" value="HATPase_c"/>
    <property type="match status" value="1"/>
</dbReference>
<dbReference type="InterPro" id="IPR036890">
    <property type="entry name" value="HATPase_C_sf"/>
</dbReference>
<comment type="caution">
    <text evidence="2">The sequence shown here is derived from an EMBL/GenBank/DDBJ whole genome shotgun (WGS) entry which is preliminary data.</text>
</comment>
<organism evidence="2 3">
    <name type="scientific">Algoriphagus iocasae</name>
    <dbReference type="NCBI Taxonomy" id="1836499"/>
    <lineage>
        <taxon>Bacteria</taxon>
        <taxon>Pseudomonadati</taxon>
        <taxon>Bacteroidota</taxon>
        <taxon>Cytophagia</taxon>
        <taxon>Cytophagales</taxon>
        <taxon>Cyclobacteriaceae</taxon>
        <taxon>Algoriphagus</taxon>
    </lineage>
</organism>
<dbReference type="PANTHER" id="PTHR43642:SF1">
    <property type="entry name" value="HYBRID SIGNAL TRANSDUCTION HISTIDINE KINASE G"/>
    <property type="match status" value="1"/>
</dbReference>
<evidence type="ECO:0000259" key="1">
    <source>
        <dbReference type="PROSITE" id="PS50109"/>
    </source>
</evidence>
<dbReference type="SUPFAM" id="SSF52540">
    <property type="entry name" value="P-loop containing nucleoside triphosphate hydrolases"/>
    <property type="match status" value="1"/>
</dbReference>
<dbReference type="Pfam" id="PF07730">
    <property type="entry name" value="HisKA_3"/>
    <property type="match status" value="1"/>
</dbReference>
<dbReference type="GO" id="GO:0046983">
    <property type="term" value="F:protein dimerization activity"/>
    <property type="evidence" value="ECO:0007669"/>
    <property type="project" value="InterPro"/>
</dbReference>
<dbReference type="Gene3D" id="1.20.5.1930">
    <property type="match status" value="1"/>
</dbReference>
<keyword evidence="3" id="KW-1185">Reference proteome</keyword>
<name>A0A841MG31_9BACT</name>
<dbReference type="InterPro" id="IPR029016">
    <property type="entry name" value="GAF-like_dom_sf"/>
</dbReference>
<dbReference type="SMART" id="SM00387">
    <property type="entry name" value="HATPase_c"/>
    <property type="match status" value="1"/>
</dbReference>
<feature type="domain" description="Histidine kinase" evidence="1">
    <location>
        <begin position="1191"/>
        <end position="1378"/>
    </location>
</feature>
<reference evidence="2 3" key="1">
    <citation type="submission" date="2020-08" db="EMBL/GenBank/DDBJ databases">
        <title>Genomic Encyclopedia of Type Strains, Phase IV (KMG-IV): sequencing the most valuable type-strain genomes for metagenomic binning, comparative biology and taxonomic classification.</title>
        <authorList>
            <person name="Goeker M."/>
        </authorList>
    </citation>
    <scope>NUCLEOTIDE SEQUENCE [LARGE SCALE GENOMIC DNA]</scope>
    <source>
        <strain evidence="2 3">DSM 102044</strain>
    </source>
</reference>
<keyword evidence="2" id="KW-0418">Kinase</keyword>
<dbReference type="InterPro" id="IPR003018">
    <property type="entry name" value="GAF"/>
</dbReference>
<dbReference type="InterPro" id="IPR027417">
    <property type="entry name" value="P-loop_NTPase"/>
</dbReference>
<accession>A0A841MG31</accession>
<dbReference type="PROSITE" id="PS50109">
    <property type="entry name" value="HIS_KIN"/>
    <property type="match status" value="1"/>
</dbReference>
<dbReference type="GO" id="GO:0000155">
    <property type="term" value="F:phosphorelay sensor kinase activity"/>
    <property type="evidence" value="ECO:0007669"/>
    <property type="project" value="InterPro"/>
</dbReference>
<dbReference type="RefSeq" id="WP_184494293.1">
    <property type="nucleotide sequence ID" value="NZ_JACIJO010000001.1"/>
</dbReference>
<dbReference type="Gene3D" id="3.30.450.40">
    <property type="match status" value="1"/>
</dbReference>
<dbReference type="Pfam" id="PF13185">
    <property type="entry name" value="GAF_2"/>
    <property type="match status" value="1"/>
</dbReference>